<evidence type="ECO:0000259" key="2">
    <source>
        <dbReference type="Pfam" id="PF20152"/>
    </source>
</evidence>
<feature type="transmembrane region" description="Helical" evidence="1">
    <location>
        <begin position="107"/>
        <end position="129"/>
    </location>
</feature>
<dbReference type="AlphaFoldDB" id="A0A2A9NWT3"/>
<evidence type="ECO:0000313" key="4">
    <source>
        <dbReference type="Proteomes" id="UP000242287"/>
    </source>
</evidence>
<feature type="domain" description="DUF6534" evidence="2">
    <location>
        <begin position="155"/>
        <end position="241"/>
    </location>
</feature>
<feature type="transmembrane region" description="Helical" evidence="1">
    <location>
        <begin position="37"/>
        <end position="58"/>
    </location>
</feature>
<dbReference type="STRING" id="703135.A0A2A9NWT3"/>
<evidence type="ECO:0000256" key="1">
    <source>
        <dbReference type="SAM" id="Phobius"/>
    </source>
</evidence>
<dbReference type="Proteomes" id="UP000242287">
    <property type="component" value="Unassembled WGS sequence"/>
</dbReference>
<reference evidence="3 4" key="1">
    <citation type="submission" date="2014-02" db="EMBL/GenBank/DDBJ databases">
        <title>Transposable element dynamics among asymbiotic and ectomycorrhizal Amanita fungi.</title>
        <authorList>
            <consortium name="DOE Joint Genome Institute"/>
            <person name="Hess J."/>
            <person name="Skrede I."/>
            <person name="Wolfe B."/>
            <person name="LaButti K."/>
            <person name="Ohm R.A."/>
            <person name="Grigoriev I.V."/>
            <person name="Pringle A."/>
        </authorList>
    </citation>
    <scope>NUCLEOTIDE SEQUENCE [LARGE SCALE GENOMIC DNA]</scope>
    <source>
        <strain evidence="3 4">SKay4041</strain>
    </source>
</reference>
<organism evidence="3 4">
    <name type="scientific">Amanita thiersii Skay4041</name>
    <dbReference type="NCBI Taxonomy" id="703135"/>
    <lineage>
        <taxon>Eukaryota</taxon>
        <taxon>Fungi</taxon>
        <taxon>Dikarya</taxon>
        <taxon>Basidiomycota</taxon>
        <taxon>Agaricomycotina</taxon>
        <taxon>Agaricomycetes</taxon>
        <taxon>Agaricomycetidae</taxon>
        <taxon>Agaricales</taxon>
        <taxon>Pluteineae</taxon>
        <taxon>Amanitaceae</taxon>
        <taxon>Amanita</taxon>
    </lineage>
</organism>
<keyword evidence="1" id="KW-0812">Transmembrane</keyword>
<dbReference type="PANTHER" id="PTHR40465:SF1">
    <property type="entry name" value="DUF6534 DOMAIN-CONTAINING PROTEIN"/>
    <property type="match status" value="1"/>
</dbReference>
<keyword evidence="1" id="KW-1133">Transmembrane helix</keyword>
<dbReference type="Pfam" id="PF20152">
    <property type="entry name" value="DUF6534"/>
    <property type="match status" value="1"/>
</dbReference>
<feature type="transmembrane region" description="Helical" evidence="1">
    <location>
        <begin position="6"/>
        <end position="25"/>
    </location>
</feature>
<feature type="transmembrane region" description="Helical" evidence="1">
    <location>
        <begin position="190"/>
        <end position="210"/>
    </location>
</feature>
<feature type="transmembrane region" description="Helical" evidence="1">
    <location>
        <begin position="70"/>
        <end position="95"/>
    </location>
</feature>
<dbReference type="InterPro" id="IPR045339">
    <property type="entry name" value="DUF6534"/>
</dbReference>
<name>A0A2A9NWT3_9AGAR</name>
<evidence type="ECO:0000313" key="3">
    <source>
        <dbReference type="EMBL" id="PFH52841.1"/>
    </source>
</evidence>
<dbReference type="EMBL" id="KZ301977">
    <property type="protein sequence ID" value="PFH52841.1"/>
    <property type="molecule type" value="Genomic_DNA"/>
</dbReference>
<accession>A0A2A9NWT3</accession>
<sequence length="313" mass="34426">GVLLLGLFINTYLYGLVTYQFIVYYNTKFNDPLWIKSVVGVLFCVDTLHSAIAVYAGWDTCVTHYGDASYFLTVSWTIPFTAVATAFVAIISQGFLGHRVYILTKSLPLVILIGILSLIGCIAGFYAGILSGVIKEVAHFDRLNVPVTFWLAFQTAADLLITASLITVLSRSRTGFHRTDTIINRLIRGAVQTGVFVSIFALADMFSFLLHRDTNLYAMFAYPIGRIYTNTLLDTLNARSSLKNVGHAIDVDSEANTNSFRMQNQSQTLASAPHTVHSIQVNKEVVTDVPDERSLDAKYTGAEDVYTHGGNAA</sequence>
<dbReference type="OrthoDB" id="2562493at2759"/>
<protein>
    <recommendedName>
        <fullName evidence="2">DUF6534 domain-containing protein</fullName>
    </recommendedName>
</protein>
<feature type="transmembrane region" description="Helical" evidence="1">
    <location>
        <begin position="149"/>
        <end position="169"/>
    </location>
</feature>
<keyword evidence="4" id="KW-1185">Reference proteome</keyword>
<keyword evidence="1" id="KW-0472">Membrane</keyword>
<proteinExistence type="predicted"/>
<feature type="non-terminal residue" evidence="3">
    <location>
        <position position="1"/>
    </location>
</feature>
<gene>
    <name evidence="3" type="ORF">AMATHDRAFT_139073</name>
</gene>
<dbReference type="PANTHER" id="PTHR40465">
    <property type="entry name" value="CHROMOSOME 1, WHOLE GENOME SHOTGUN SEQUENCE"/>
    <property type="match status" value="1"/>
</dbReference>